<evidence type="ECO:0000256" key="1">
    <source>
        <dbReference type="SAM" id="MobiDB-lite"/>
    </source>
</evidence>
<comment type="caution">
    <text evidence="2">The sequence shown here is derived from an EMBL/GenBank/DDBJ whole genome shotgun (WGS) entry which is preliminary data.</text>
</comment>
<gene>
    <name evidence="2" type="ORF">DFH07DRAFT_785341</name>
</gene>
<keyword evidence="3" id="KW-1185">Reference proteome</keyword>
<dbReference type="AlphaFoldDB" id="A0AAD7HC56"/>
<evidence type="ECO:0000313" key="3">
    <source>
        <dbReference type="Proteomes" id="UP001215280"/>
    </source>
</evidence>
<dbReference type="EMBL" id="JARJLG010000328">
    <property type="protein sequence ID" value="KAJ7716745.1"/>
    <property type="molecule type" value="Genomic_DNA"/>
</dbReference>
<proteinExistence type="predicted"/>
<feature type="compositionally biased region" description="Basic and acidic residues" evidence="1">
    <location>
        <begin position="80"/>
        <end position="102"/>
    </location>
</feature>
<reference evidence="2" key="1">
    <citation type="submission" date="2023-03" db="EMBL/GenBank/DDBJ databases">
        <title>Massive genome expansion in bonnet fungi (Mycena s.s.) driven by repeated elements and novel gene families across ecological guilds.</title>
        <authorList>
            <consortium name="Lawrence Berkeley National Laboratory"/>
            <person name="Harder C.B."/>
            <person name="Miyauchi S."/>
            <person name="Viragh M."/>
            <person name="Kuo A."/>
            <person name="Thoen E."/>
            <person name="Andreopoulos B."/>
            <person name="Lu D."/>
            <person name="Skrede I."/>
            <person name="Drula E."/>
            <person name="Henrissat B."/>
            <person name="Morin E."/>
            <person name="Kohler A."/>
            <person name="Barry K."/>
            <person name="LaButti K."/>
            <person name="Morin E."/>
            <person name="Salamov A."/>
            <person name="Lipzen A."/>
            <person name="Mereny Z."/>
            <person name="Hegedus B."/>
            <person name="Baldrian P."/>
            <person name="Stursova M."/>
            <person name="Weitz H."/>
            <person name="Taylor A."/>
            <person name="Grigoriev I.V."/>
            <person name="Nagy L.G."/>
            <person name="Martin F."/>
            <person name="Kauserud H."/>
        </authorList>
    </citation>
    <scope>NUCLEOTIDE SEQUENCE</scope>
    <source>
        <strain evidence="2">CBHHK188m</strain>
    </source>
</reference>
<feature type="region of interest" description="Disordered" evidence="1">
    <location>
        <begin position="71"/>
        <end position="114"/>
    </location>
</feature>
<accession>A0AAD7HC56</accession>
<sequence>MSNGTSSAVEYVSGPVVGPSFRARVAESLTYIRPRAHSLVAVSAHPKKIPVFGAVQLSRCFVEFVRLSKRTSPEKKRRTHQNDKNAESKRGLSDRTGGELDVQRPIQNKKKKVKTKYAPVQLGGMYPHMVSFKTRWSPAARRVRADCCGGIRGGLEDLSGRVKAAVERYAAASDRGNELRAAHVCLRWVAH</sequence>
<name>A0AAD7HC56_9AGAR</name>
<organism evidence="2 3">
    <name type="scientific">Mycena maculata</name>
    <dbReference type="NCBI Taxonomy" id="230809"/>
    <lineage>
        <taxon>Eukaryota</taxon>
        <taxon>Fungi</taxon>
        <taxon>Dikarya</taxon>
        <taxon>Basidiomycota</taxon>
        <taxon>Agaricomycotina</taxon>
        <taxon>Agaricomycetes</taxon>
        <taxon>Agaricomycetidae</taxon>
        <taxon>Agaricales</taxon>
        <taxon>Marasmiineae</taxon>
        <taxon>Mycenaceae</taxon>
        <taxon>Mycena</taxon>
    </lineage>
</organism>
<dbReference type="Proteomes" id="UP001215280">
    <property type="component" value="Unassembled WGS sequence"/>
</dbReference>
<protein>
    <submittedName>
        <fullName evidence="2">Uncharacterized protein</fullName>
    </submittedName>
</protein>
<evidence type="ECO:0000313" key="2">
    <source>
        <dbReference type="EMBL" id="KAJ7716745.1"/>
    </source>
</evidence>